<comment type="domain">
    <text evidence="7">Contains large globular domains required for ATP hydrolysis at each terminus and a third globular domain forming a flexible hinge near the middle of the molecule. These domains are separated by coiled-coil structures.</text>
</comment>
<dbReference type="PIRSF" id="PIRSF005719">
    <property type="entry name" value="SMC"/>
    <property type="match status" value="1"/>
</dbReference>
<dbReference type="GO" id="GO:0005737">
    <property type="term" value="C:cytoplasm"/>
    <property type="evidence" value="ECO:0007669"/>
    <property type="project" value="UniProtKB-SubCell"/>
</dbReference>
<evidence type="ECO:0000256" key="7">
    <source>
        <dbReference type="HAMAP-Rule" id="MF_01894"/>
    </source>
</evidence>
<comment type="function">
    <text evidence="7">Required for chromosome condensation and partitioning.</text>
</comment>
<name>A0A2H0LVN0_9BACT</name>
<dbReference type="InterPro" id="IPR024704">
    <property type="entry name" value="SMC"/>
</dbReference>
<comment type="subcellular location">
    <subcellularLocation>
        <location evidence="1 7">Cytoplasm</location>
    </subcellularLocation>
</comment>
<reference evidence="10 11" key="1">
    <citation type="submission" date="2017-09" db="EMBL/GenBank/DDBJ databases">
        <title>Depth-based differentiation of microbial function through sediment-hosted aquifers and enrichment of novel symbionts in the deep terrestrial subsurface.</title>
        <authorList>
            <person name="Probst A.J."/>
            <person name="Ladd B."/>
            <person name="Jarett J.K."/>
            <person name="Geller-Mcgrath D.E."/>
            <person name="Sieber C.M."/>
            <person name="Emerson J.B."/>
            <person name="Anantharaman K."/>
            <person name="Thomas B.C."/>
            <person name="Malmstrom R."/>
            <person name="Stieglmeier M."/>
            <person name="Klingl A."/>
            <person name="Woyke T."/>
            <person name="Ryan C.M."/>
            <person name="Banfield J.F."/>
        </authorList>
    </citation>
    <scope>NUCLEOTIDE SEQUENCE [LARGE SCALE GENOMIC DNA]</scope>
    <source>
        <strain evidence="10">CG11_big_fil_rev_8_21_14_0_20_42_13</strain>
    </source>
</reference>
<evidence type="ECO:0000313" key="11">
    <source>
        <dbReference type="Proteomes" id="UP000229641"/>
    </source>
</evidence>
<dbReference type="SUPFAM" id="SSF52540">
    <property type="entry name" value="P-loop containing nucleoside triphosphate hydrolases"/>
    <property type="match status" value="1"/>
</dbReference>
<feature type="coiled-coil region" evidence="7">
    <location>
        <begin position="171"/>
        <end position="293"/>
    </location>
</feature>
<keyword evidence="4 7" id="KW-0067">ATP-binding</keyword>
<dbReference type="Proteomes" id="UP000229641">
    <property type="component" value="Unassembled WGS sequence"/>
</dbReference>
<dbReference type="GO" id="GO:0016887">
    <property type="term" value="F:ATP hydrolysis activity"/>
    <property type="evidence" value="ECO:0007669"/>
    <property type="project" value="InterPro"/>
</dbReference>
<evidence type="ECO:0000256" key="1">
    <source>
        <dbReference type="ARBA" id="ARBA00004496"/>
    </source>
</evidence>
<evidence type="ECO:0000259" key="9">
    <source>
        <dbReference type="Pfam" id="PF02463"/>
    </source>
</evidence>
<evidence type="ECO:0000256" key="6">
    <source>
        <dbReference type="ARBA" id="ARBA00023125"/>
    </source>
</evidence>
<dbReference type="EMBL" id="PCWA01000109">
    <property type="protein sequence ID" value="PIQ88407.1"/>
    <property type="molecule type" value="Genomic_DNA"/>
</dbReference>
<feature type="binding site" evidence="7">
    <location>
        <begin position="36"/>
        <end position="43"/>
    </location>
    <ligand>
        <name>ATP</name>
        <dbReference type="ChEBI" id="CHEBI:30616"/>
    </ligand>
</feature>
<sequence length="1085" mass="123500">MRSLMYFKKLEIIGFKSFADKTTLIFEPGITAIVGPNGCGKSNIFDSIRWVLGEQSIKSLRGSKMEDVIFNGTENKPPLNLAEVSLTFSNESKFLPTDYDEVTITRRIFRSGESEYLLNKTVVRLKDIIDLIAGTGIGAESYSLVEQGKIDLVLSSRPEDRRLVFDEAAGVTKYKSKKKEALRRLEDTENNLLRVSDIIAEVKRQISSLDRQANKARRYKEEFDKLKDLDIKFSKRQILELDNEISDYLVKIESLKKEEIDNNTKLSDLDSQIHQLRKRTQEIEAEINRVKTEEYALISLVDKNTEFIKMNQERILELNSRTDSLKEQEIGLQARLKENQEKVDMLSEELSGLSKNFQDKDLDLKEKEKNLEALIAEIKNAHNNISQSKLDILSIAQKQALLNNDLSDIGMRISNITSRKKRLIIEKEKIDQEKSSLDEQVLVLKAEFDELNTKISILRQDEARHKESLDNTEESIRLLEETAQNLENQRVSLESQLEFLEQLKLKYEDISEVFDGILIVDKLPQGELSGILSKVKEIRQIDSGKYQITCELKPIPLDTQKIKEKINKIGEELSSFRSKIGVEKQSLSAIKSGLINIGDNIHQEEISLNAKKTNLQALEQQLEKICQEAGVIALEYDESNADLDSSNLKYSELKMEGVNLENKRNESESLITGLQEKIAKNNEVKEEMTVAIARCGAEINSLDDRKTALFNSLKLMQGALSNDQSSLERISQEIQTSFIRSGELAKESQNLNNQVVKAGLDKQGVAEELDILRKRFEEAAEEEMQKDQALSLVRNELDRIKNGIHQLSMQDKDIEFKKSTIKERLSQSYRINLDELPLVDEDFDRQKVSEEIGELRAKIEKMGTVNLVAIEEYDELKQRFEFLTSQQNDLISAKESLKEAINKINKTTKQLFLETFAKVGEQFKIYFRLLFGGGEAQLMLIDENDVLESGIEIIARPPGKKLQNVMLLSGGEKSLSAIALIFAVFKIKPSPFCVLDEIDAALDESNVDRFNRLLQEFIETSQFLVITHNKKTITAADVMYGITMQERGVSKIISAKLKERNSSKEEVITQPEEEAPEAEAPAEAK</sequence>
<feature type="compositionally biased region" description="Basic and acidic residues" evidence="8">
    <location>
        <begin position="1058"/>
        <end position="1067"/>
    </location>
</feature>
<keyword evidence="5 7" id="KW-0175">Coiled coil</keyword>
<accession>A0A2H0LVN0</accession>
<feature type="region of interest" description="Disordered" evidence="8">
    <location>
        <begin position="1058"/>
        <end position="1085"/>
    </location>
</feature>
<dbReference type="Pfam" id="PF02463">
    <property type="entry name" value="SMC_N"/>
    <property type="match status" value="1"/>
</dbReference>
<dbReference type="GO" id="GO:0005524">
    <property type="term" value="F:ATP binding"/>
    <property type="evidence" value="ECO:0007669"/>
    <property type="project" value="UniProtKB-UniRule"/>
</dbReference>
<evidence type="ECO:0000256" key="5">
    <source>
        <dbReference type="ARBA" id="ARBA00023054"/>
    </source>
</evidence>
<dbReference type="InterPro" id="IPR011890">
    <property type="entry name" value="SMC_prok"/>
</dbReference>
<comment type="subunit">
    <text evidence="7">Homodimer.</text>
</comment>
<feature type="coiled-coil region" evidence="7">
    <location>
        <begin position="420"/>
        <end position="510"/>
    </location>
</feature>
<dbReference type="FunFam" id="3.40.50.300:FF:000984">
    <property type="entry name" value="Chromosome partition protein Smc"/>
    <property type="match status" value="1"/>
</dbReference>
<dbReference type="InterPro" id="IPR003395">
    <property type="entry name" value="RecF/RecN/SMC_N"/>
</dbReference>
<proteinExistence type="inferred from homology"/>
<evidence type="ECO:0000256" key="3">
    <source>
        <dbReference type="ARBA" id="ARBA00022741"/>
    </source>
</evidence>
<dbReference type="FunFam" id="3.40.50.300:FF:000901">
    <property type="entry name" value="Chromosome partition protein Smc"/>
    <property type="match status" value="1"/>
</dbReference>
<comment type="similarity">
    <text evidence="7">Belongs to the SMC family.</text>
</comment>
<evidence type="ECO:0000256" key="8">
    <source>
        <dbReference type="SAM" id="MobiDB-lite"/>
    </source>
</evidence>
<keyword evidence="3 7" id="KW-0547">Nucleotide-binding</keyword>
<organism evidence="10 11">
    <name type="scientific">Candidatus Ghiorseimicrobium undicola</name>
    <dbReference type="NCBI Taxonomy" id="1974746"/>
    <lineage>
        <taxon>Bacteria</taxon>
        <taxon>Pseudomonadati</taxon>
        <taxon>Candidatus Omnitrophota</taxon>
        <taxon>Candidatus Ghiorseimicrobium</taxon>
    </lineage>
</organism>
<dbReference type="GO" id="GO:0007059">
    <property type="term" value="P:chromosome segregation"/>
    <property type="evidence" value="ECO:0007669"/>
    <property type="project" value="UniProtKB-UniRule"/>
</dbReference>
<dbReference type="GO" id="GO:0030261">
    <property type="term" value="P:chromosome condensation"/>
    <property type="evidence" value="ECO:0007669"/>
    <property type="project" value="InterPro"/>
</dbReference>
<dbReference type="InterPro" id="IPR027417">
    <property type="entry name" value="P-loop_NTPase"/>
</dbReference>
<dbReference type="CDD" id="cd03278">
    <property type="entry name" value="ABC_SMC_barmotin"/>
    <property type="match status" value="2"/>
</dbReference>
<dbReference type="GO" id="GO:0007062">
    <property type="term" value="P:sister chromatid cohesion"/>
    <property type="evidence" value="ECO:0007669"/>
    <property type="project" value="InterPro"/>
</dbReference>
<feature type="coiled-coil region" evidence="7">
    <location>
        <begin position="883"/>
        <end position="910"/>
    </location>
</feature>
<feature type="coiled-coil region" evidence="7">
    <location>
        <begin position="601"/>
        <end position="628"/>
    </location>
</feature>
<evidence type="ECO:0000313" key="10">
    <source>
        <dbReference type="EMBL" id="PIQ88407.1"/>
    </source>
</evidence>
<comment type="caution">
    <text evidence="10">The sequence shown here is derived from an EMBL/GenBank/DDBJ whole genome shotgun (WGS) entry which is preliminary data.</text>
</comment>
<evidence type="ECO:0000256" key="4">
    <source>
        <dbReference type="ARBA" id="ARBA00022840"/>
    </source>
</evidence>
<dbReference type="AlphaFoldDB" id="A0A2H0LVN0"/>
<dbReference type="GO" id="GO:0003677">
    <property type="term" value="F:DNA binding"/>
    <property type="evidence" value="ECO:0007669"/>
    <property type="project" value="UniProtKB-UniRule"/>
</dbReference>
<dbReference type="GO" id="GO:0006260">
    <property type="term" value="P:DNA replication"/>
    <property type="evidence" value="ECO:0007669"/>
    <property type="project" value="UniProtKB-UniRule"/>
</dbReference>
<dbReference type="Gene3D" id="3.40.50.300">
    <property type="entry name" value="P-loop containing nucleotide triphosphate hydrolases"/>
    <property type="match status" value="2"/>
</dbReference>
<feature type="coiled-coil region" evidence="7">
    <location>
        <begin position="336"/>
        <end position="391"/>
    </location>
</feature>
<keyword evidence="2 7" id="KW-0963">Cytoplasm</keyword>
<evidence type="ECO:0000256" key="2">
    <source>
        <dbReference type="ARBA" id="ARBA00022490"/>
    </source>
</evidence>
<gene>
    <name evidence="7" type="primary">smc</name>
    <name evidence="10" type="ORF">COV72_08880</name>
</gene>
<dbReference type="PANTHER" id="PTHR43977">
    <property type="entry name" value="STRUCTURAL MAINTENANCE OF CHROMOSOMES PROTEIN 3"/>
    <property type="match status" value="1"/>
</dbReference>
<protein>
    <recommendedName>
        <fullName evidence="7">Chromosome partition protein Smc</fullName>
    </recommendedName>
</protein>
<feature type="domain" description="RecF/RecN/SMC N-terminal" evidence="9">
    <location>
        <begin position="7"/>
        <end position="1051"/>
    </location>
</feature>
<dbReference type="HAMAP" id="MF_01894">
    <property type="entry name" value="Smc_prok"/>
    <property type="match status" value="1"/>
</dbReference>
<keyword evidence="6 7" id="KW-0238">DNA-binding</keyword>